<dbReference type="EMBL" id="CM056809">
    <property type="protein sequence ID" value="KAJ8649875.1"/>
    <property type="molecule type" value="Genomic_DNA"/>
</dbReference>
<gene>
    <name evidence="1" type="ORF">MRB53_002898</name>
</gene>
<organism evidence="1 2">
    <name type="scientific">Persea americana</name>
    <name type="common">Avocado</name>
    <dbReference type="NCBI Taxonomy" id="3435"/>
    <lineage>
        <taxon>Eukaryota</taxon>
        <taxon>Viridiplantae</taxon>
        <taxon>Streptophyta</taxon>
        <taxon>Embryophyta</taxon>
        <taxon>Tracheophyta</taxon>
        <taxon>Spermatophyta</taxon>
        <taxon>Magnoliopsida</taxon>
        <taxon>Magnoliidae</taxon>
        <taxon>Laurales</taxon>
        <taxon>Lauraceae</taxon>
        <taxon>Persea</taxon>
    </lineage>
</organism>
<keyword evidence="2" id="KW-1185">Reference proteome</keyword>
<accession>A0ACC2MW49</accession>
<evidence type="ECO:0000313" key="1">
    <source>
        <dbReference type="EMBL" id="KAJ8649875.1"/>
    </source>
</evidence>
<sequence>MEMETQIDFLSEPSKNMNTPITLKFKDVTYKVKMKNKKHAEGKHKTILKGITGAAFPGEILAMLGPSGSGKTTLLTALGGRLEGDLSGTITYNGRPYCSATKRSMGFVAQSDVLYPHLTVRETLVYSARLRLPSSLSKGDRVSRAESVITQLGLRACADSIIGGPFLRGVSGGERKRVSIGEELLMDPVILFLDEPTTGLDSTTAQRIVSTLSKLAKVGRTVVMTVHQPSSRLFYMFERILVVSDGHTIYWGKGAQVLDYFSSIGHTPSLIMNPADFLLDLANGVSSCGSKGDRTSVLKQALVAAYDDNIRNKLEEDLQDISDSSVGTHVHGNEIGRWATTWSDQFVALLQRDMKEKKHQAFSPLRIVRILAVAFLMGLLWWRSGVINLRDQTGLLMFTSGFWCIFGAVQAIFTFPLDRTMLIKERESGMYRLSAYFTARMTSELPLQLTLPAAFITISYWMGGLKPTARSFSEALFIILLEVLATIGLGLAMGAFIKDLKSAVTLGSVITLSSNLVGGYYVQHIPAFIAWAKYLSISHHTYKLLVGTQYTSDQTYMCGPNNECLVRDFPSVKAVRLDKNWVSVLILCAMVVGFRLIAYIGLMGIGVKKAKTPSRLASLKFSCLRLS</sequence>
<proteinExistence type="predicted"/>
<reference evidence="1 2" key="1">
    <citation type="journal article" date="2022" name="Hortic Res">
        <title>A haplotype resolved chromosomal level avocado genome allows analysis of novel avocado genes.</title>
        <authorList>
            <person name="Nath O."/>
            <person name="Fletcher S.J."/>
            <person name="Hayward A."/>
            <person name="Shaw L.M."/>
            <person name="Masouleh A.K."/>
            <person name="Furtado A."/>
            <person name="Henry R.J."/>
            <person name="Mitter N."/>
        </authorList>
    </citation>
    <scope>NUCLEOTIDE SEQUENCE [LARGE SCALE GENOMIC DNA]</scope>
    <source>
        <strain evidence="2">cv. Hass</strain>
    </source>
</reference>
<comment type="caution">
    <text evidence="1">The sequence shown here is derived from an EMBL/GenBank/DDBJ whole genome shotgun (WGS) entry which is preliminary data.</text>
</comment>
<dbReference type="Proteomes" id="UP001234297">
    <property type="component" value="Chromosome 1"/>
</dbReference>
<name>A0ACC2MW49_PERAE</name>
<protein>
    <submittedName>
        <fullName evidence="1">Uncharacterized protein</fullName>
    </submittedName>
</protein>
<evidence type="ECO:0000313" key="2">
    <source>
        <dbReference type="Proteomes" id="UP001234297"/>
    </source>
</evidence>